<dbReference type="EMBL" id="JAATEN010000005">
    <property type="protein sequence ID" value="NJQ00526.1"/>
    <property type="molecule type" value="Genomic_DNA"/>
</dbReference>
<evidence type="ECO:0000313" key="4">
    <source>
        <dbReference type="EMBL" id="NJQ00526.1"/>
    </source>
</evidence>
<protein>
    <submittedName>
        <fullName evidence="4">Pilus assembly protein</fullName>
    </submittedName>
</protein>
<keyword evidence="5" id="KW-1185">Reference proteome</keyword>
<feature type="region of interest" description="Disordered" evidence="1">
    <location>
        <begin position="1"/>
        <end position="88"/>
    </location>
</feature>
<keyword evidence="2" id="KW-1133">Transmembrane helix</keyword>
<sequence>MAGTDRSAGPPATAGPPDPARGWTPDLARVRAPQPARARWTAWAGAFARTRRPGPAARRTAGAPERRGHGGPPARAGRSPGPRRPGRDRGQVAVEFIGFVPVLLLVAFATIQLGVVAYAASQAGTAARAAARTASYQESDVDPVAAGRAAISGWLADGTSISVGGPDEEVTATARVTIPSLLPGVGDFGPVERSATMPRD</sequence>
<comment type="caution">
    <text evidence="4">The sequence shown here is derived from an EMBL/GenBank/DDBJ whole genome shotgun (WGS) entry which is preliminary data.</text>
</comment>
<keyword evidence="2" id="KW-0472">Membrane</keyword>
<gene>
    <name evidence="4" type="ORF">HCK00_08235</name>
</gene>
<dbReference type="Pfam" id="PF07811">
    <property type="entry name" value="TadE"/>
    <property type="match status" value="1"/>
</dbReference>
<keyword evidence="2" id="KW-0812">Transmembrane</keyword>
<evidence type="ECO:0000259" key="3">
    <source>
        <dbReference type="Pfam" id="PF07811"/>
    </source>
</evidence>
<evidence type="ECO:0000313" key="5">
    <source>
        <dbReference type="Proteomes" id="UP000695264"/>
    </source>
</evidence>
<proteinExistence type="predicted"/>
<dbReference type="Proteomes" id="UP000695264">
    <property type="component" value="Unassembled WGS sequence"/>
</dbReference>
<feature type="transmembrane region" description="Helical" evidence="2">
    <location>
        <begin position="92"/>
        <end position="120"/>
    </location>
</feature>
<feature type="domain" description="TadE-like" evidence="3">
    <location>
        <begin position="90"/>
        <end position="132"/>
    </location>
</feature>
<organism evidence="4 5">
    <name type="scientific">Streptomyces zingiberis</name>
    <dbReference type="NCBI Taxonomy" id="2053010"/>
    <lineage>
        <taxon>Bacteria</taxon>
        <taxon>Bacillati</taxon>
        <taxon>Actinomycetota</taxon>
        <taxon>Actinomycetes</taxon>
        <taxon>Kitasatosporales</taxon>
        <taxon>Streptomycetaceae</taxon>
        <taxon>Streptomyces</taxon>
    </lineage>
</organism>
<feature type="compositionally biased region" description="Low complexity" evidence="1">
    <location>
        <begin position="30"/>
        <end position="63"/>
    </location>
</feature>
<evidence type="ECO:0000256" key="1">
    <source>
        <dbReference type="SAM" id="MobiDB-lite"/>
    </source>
</evidence>
<reference evidence="4 5" key="1">
    <citation type="submission" date="2020-03" db="EMBL/GenBank/DDBJ databases">
        <title>WGS of actinomycetes isolated from Thailand.</title>
        <authorList>
            <person name="Thawai C."/>
        </authorList>
    </citation>
    <scope>NUCLEOTIDE SEQUENCE [LARGE SCALE GENOMIC DNA]</scope>
    <source>
        <strain evidence="4 5">PLAI 1-29</strain>
    </source>
</reference>
<evidence type="ECO:0000256" key="2">
    <source>
        <dbReference type="SAM" id="Phobius"/>
    </source>
</evidence>
<accession>A0ABX1BS47</accession>
<dbReference type="InterPro" id="IPR012495">
    <property type="entry name" value="TadE-like_dom"/>
</dbReference>
<name>A0ABX1BS47_9ACTN</name>